<dbReference type="GO" id="GO:0005506">
    <property type="term" value="F:iron ion binding"/>
    <property type="evidence" value="ECO:0007669"/>
    <property type="project" value="InterPro"/>
</dbReference>
<dbReference type="OrthoDB" id="1372046at2759"/>
<dbReference type="AlphaFoldDB" id="A0A165YCD6"/>
<feature type="transmembrane region" description="Helical" evidence="9">
    <location>
        <begin position="25"/>
        <end position="49"/>
    </location>
</feature>
<dbReference type="Proteomes" id="UP000076798">
    <property type="component" value="Unassembled WGS sequence"/>
</dbReference>
<gene>
    <name evidence="10" type="ORF">SISSUDRAFT_993425</name>
</gene>
<dbReference type="GO" id="GO:0000249">
    <property type="term" value="F:C-22 sterol desaturase (NADPH) activity"/>
    <property type="evidence" value="ECO:0007669"/>
    <property type="project" value="UniProtKB-EC"/>
</dbReference>
<dbReference type="Pfam" id="PF00067">
    <property type="entry name" value="p450"/>
    <property type="match status" value="1"/>
</dbReference>
<keyword evidence="3 7" id="KW-0479">Metal-binding</keyword>
<dbReference type="PRINTS" id="PR00385">
    <property type="entry name" value="P450"/>
</dbReference>
<feature type="transmembrane region" description="Helical" evidence="9">
    <location>
        <begin position="88"/>
        <end position="107"/>
    </location>
</feature>
<keyword evidence="9" id="KW-1133">Transmembrane helix</keyword>
<dbReference type="STRING" id="1314776.A0A165YCD6"/>
<proteinExistence type="inferred from homology"/>
<keyword evidence="11" id="KW-1185">Reference proteome</keyword>
<dbReference type="PROSITE" id="PS00086">
    <property type="entry name" value="CYTOCHROME_P450"/>
    <property type="match status" value="1"/>
</dbReference>
<dbReference type="GO" id="GO:0020037">
    <property type="term" value="F:heme binding"/>
    <property type="evidence" value="ECO:0007669"/>
    <property type="project" value="InterPro"/>
</dbReference>
<protein>
    <recommendedName>
        <fullName evidence="6">sterol 22-desaturase</fullName>
        <ecNumber evidence="6">1.14.19.41</ecNumber>
    </recommendedName>
</protein>
<keyword evidence="9" id="KW-0812">Transmembrane</keyword>
<name>A0A165YCD6_9AGAM</name>
<evidence type="ECO:0000256" key="4">
    <source>
        <dbReference type="ARBA" id="ARBA00023002"/>
    </source>
</evidence>
<feature type="binding site" description="axial binding residue" evidence="7">
    <location>
        <position position="463"/>
    </location>
    <ligand>
        <name>heme</name>
        <dbReference type="ChEBI" id="CHEBI:30413"/>
    </ligand>
    <ligandPart>
        <name>Fe</name>
        <dbReference type="ChEBI" id="CHEBI:18248"/>
    </ligandPart>
</feature>
<evidence type="ECO:0000313" key="10">
    <source>
        <dbReference type="EMBL" id="KZT33093.1"/>
    </source>
</evidence>
<evidence type="ECO:0000256" key="5">
    <source>
        <dbReference type="ARBA" id="ARBA00023004"/>
    </source>
</evidence>
<comment type="cofactor">
    <cofactor evidence="1 7">
        <name>heme</name>
        <dbReference type="ChEBI" id="CHEBI:30413"/>
    </cofactor>
</comment>
<evidence type="ECO:0000256" key="9">
    <source>
        <dbReference type="SAM" id="Phobius"/>
    </source>
</evidence>
<dbReference type="EMBL" id="KV428268">
    <property type="protein sequence ID" value="KZT33093.1"/>
    <property type="molecule type" value="Genomic_DNA"/>
</dbReference>
<dbReference type="InterPro" id="IPR017972">
    <property type="entry name" value="Cyt_P450_CS"/>
</dbReference>
<dbReference type="InterPro" id="IPR036396">
    <property type="entry name" value="Cyt_P450_sf"/>
</dbReference>
<evidence type="ECO:0000256" key="3">
    <source>
        <dbReference type="ARBA" id="ARBA00022723"/>
    </source>
</evidence>
<accession>A0A165YCD6</accession>
<dbReference type="GO" id="GO:0004497">
    <property type="term" value="F:monooxygenase activity"/>
    <property type="evidence" value="ECO:0007669"/>
    <property type="project" value="UniProtKB-KW"/>
</dbReference>
<evidence type="ECO:0000256" key="7">
    <source>
        <dbReference type="PIRSR" id="PIRSR602403-1"/>
    </source>
</evidence>
<dbReference type="Gene3D" id="1.10.630.10">
    <property type="entry name" value="Cytochrome P450"/>
    <property type="match status" value="1"/>
</dbReference>
<dbReference type="CDD" id="cd11082">
    <property type="entry name" value="CYP61_CYP710"/>
    <property type="match status" value="1"/>
</dbReference>
<sequence>MASLWKNSPSVPLSTPTSSTFQSAFIQPASSSSTIVVTSLAVIVSLLVLEQVVYRSKKASLPGDKWTIPIIGKFADSRSPTLQKYMKSWNSGALSAVSVFNIFIVMASSNEYTRKIFNSPTYAEPCLVASAKQILLPENWVFLTGKIHVDYRRVLNTLFTRKALAVYLQTMDTVSRKHYAQWLADAKKNPSPKQIMMTSRELNMETSLRVFCGKHIPDHIIPVITDHYWLITKALQLVNFPFALPGTNVYNAIQARKLVMKWLEHAAAESKKHIAAGGDIECMLDAWVSELRSQESTSTSTATKRDFSDHEMAMVVLSFLFASQDAMSSGIIYLFQHFADYPDVLAKVREEQEKVRGGDVSKAMTLEMLDDMPYMKAAIKESLRIKPPVTMVPYKTTRAFPISDSYVVPANSIVIPSVYPSLHDPEVYPSPSSYTPSRWLDPQSTANTTPKNYLVFGSGPHKCIGVEYAMMHMACAMGIASVMMEWEHVRTEDSDDTEIIAALFPKDGCYLKVSPRQ</sequence>
<dbReference type="FunFam" id="1.10.630.10:FF:000021">
    <property type="entry name" value="Cytochrome P450 61"/>
    <property type="match status" value="1"/>
</dbReference>
<dbReference type="InterPro" id="IPR001128">
    <property type="entry name" value="Cyt_P450"/>
</dbReference>
<reference evidence="10 11" key="1">
    <citation type="journal article" date="2016" name="Mol. Biol. Evol.">
        <title>Comparative Genomics of Early-Diverging Mushroom-Forming Fungi Provides Insights into the Origins of Lignocellulose Decay Capabilities.</title>
        <authorList>
            <person name="Nagy L.G."/>
            <person name="Riley R."/>
            <person name="Tritt A."/>
            <person name="Adam C."/>
            <person name="Daum C."/>
            <person name="Floudas D."/>
            <person name="Sun H."/>
            <person name="Yadav J.S."/>
            <person name="Pangilinan J."/>
            <person name="Larsson K.H."/>
            <person name="Matsuura K."/>
            <person name="Barry K."/>
            <person name="Labutti K."/>
            <person name="Kuo R."/>
            <person name="Ohm R.A."/>
            <person name="Bhattacharya S.S."/>
            <person name="Shirouzu T."/>
            <person name="Yoshinaga Y."/>
            <person name="Martin F.M."/>
            <person name="Grigoriev I.V."/>
            <person name="Hibbett D.S."/>
        </authorList>
    </citation>
    <scope>NUCLEOTIDE SEQUENCE [LARGE SCALE GENOMIC DNA]</scope>
    <source>
        <strain evidence="10 11">HHB10207 ss-3</strain>
    </source>
</reference>
<keyword evidence="8" id="KW-0503">Monooxygenase</keyword>
<dbReference type="GO" id="GO:0016125">
    <property type="term" value="P:sterol metabolic process"/>
    <property type="evidence" value="ECO:0007669"/>
    <property type="project" value="TreeGrafter"/>
</dbReference>
<keyword evidence="7 8" id="KW-0349">Heme</keyword>
<keyword evidence="9" id="KW-0472">Membrane</keyword>
<dbReference type="PANTHER" id="PTHR24286:SF228">
    <property type="entry name" value="C-22 STEROL DESATURASE ERG5"/>
    <property type="match status" value="1"/>
</dbReference>
<dbReference type="PRINTS" id="PR00465">
    <property type="entry name" value="EP450IV"/>
</dbReference>
<keyword evidence="5 7" id="KW-0408">Iron</keyword>
<evidence type="ECO:0000256" key="2">
    <source>
        <dbReference type="ARBA" id="ARBA00010617"/>
    </source>
</evidence>
<evidence type="ECO:0000313" key="11">
    <source>
        <dbReference type="Proteomes" id="UP000076798"/>
    </source>
</evidence>
<organism evidence="10 11">
    <name type="scientific">Sistotremastrum suecicum HHB10207 ss-3</name>
    <dbReference type="NCBI Taxonomy" id="1314776"/>
    <lineage>
        <taxon>Eukaryota</taxon>
        <taxon>Fungi</taxon>
        <taxon>Dikarya</taxon>
        <taxon>Basidiomycota</taxon>
        <taxon>Agaricomycotina</taxon>
        <taxon>Agaricomycetes</taxon>
        <taxon>Sistotremastrales</taxon>
        <taxon>Sistotremastraceae</taxon>
        <taxon>Sistotremastrum</taxon>
    </lineage>
</organism>
<evidence type="ECO:0000256" key="1">
    <source>
        <dbReference type="ARBA" id="ARBA00001971"/>
    </source>
</evidence>
<keyword evidence="4 8" id="KW-0560">Oxidoreductase</keyword>
<evidence type="ECO:0000256" key="8">
    <source>
        <dbReference type="RuleBase" id="RU000461"/>
    </source>
</evidence>
<dbReference type="InterPro" id="IPR002403">
    <property type="entry name" value="Cyt_P450_E_grp-IV"/>
</dbReference>
<evidence type="ECO:0000256" key="6">
    <source>
        <dbReference type="ARBA" id="ARBA00039038"/>
    </source>
</evidence>
<dbReference type="EC" id="1.14.19.41" evidence="6"/>
<dbReference type="SUPFAM" id="SSF48264">
    <property type="entry name" value="Cytochrome P450"/>
    <property type="match status" value="1"/>
</dbReference>
<dbReference type="PANTHER" id="PTHR24286">
    <property type="entry name" value="CYTOCHROME P450 26"/>
    <property type="match status" value="1"/>
</dbReference>
<comment type="similarity">
    <text evidence="2 8">Belongs to the cytochrome P450 family.</text>
</comment>